<dbReference type="Proteomes" id="UP000288012">
    <property type="component" value="Unassembled WGS sequence"/>
</dbReference>
<evidence type="ECO:0000259" key="2">
    <source>
        <dbReference type="PROSITE" id="PS50042"/>
    </source>
</evidence>
<feature type="domain" description="Cyclic nucleotide-binding" evidence="2">
    <location>
        <begin position="95"/>
        <end position="193"/>
    </location>
</feature>
<accession>A0A433JM98</accession>
<organism evidence="3 4">
    <name type="scientific">Legionella septentrionalis</name>
    <dbReference type="NCBI Taxonomy" id="2498109"/>
    <lineage>
        <taxon>Bacteria</taxon>
        <taxon>Pseudomonadati</taxon>
        <taxon>Pseudomonadota</taxon>
        <taxon>Gammaproteobacteria</taxon>
        <taxon>Legionellales</taxon>
        <taxon>Legionellaceae</taxon>
        <taxon>Legionella</taxon>
    </lineage>
</organism>
<feature type="transmembrane region" description="Helical" evidence="1">
    <location>
        <begin position="27"/>
        <end position="46"/>
    </location>
</feature>
<evidence type="ECO:0000313" key="4">
    <source>
        <dbReference type="Proteomes" id="UP000288012"/>
    </source>
</evidence>
<dbReference type="Gene3D" id="2.60.120.10">
    <property type="entry name" value="Jelly Rolls"/>
    <property type="match status" value="1"/>
</dbReference>
<sequence>MQILTTDIIFVAGELVLILSFLCRDMLLLRVINALGQVIYITGAIIGGLDSPGMKVILLFGSIIILIHVKESIYLIRERSPISLPAAVKQTYQSHFYMMSAYDFLKIYKLGKLQFFKMDDVIAWQGTPLVKLCFLNTGEVEIIKDNRVVAHLQSGFFIGEMSFLKGGVANATVRVATVTAECLEWDREALNKLKKQNHNLYVKFEQAIAFNLIRKLDEGSAVVGK</sequence>
<dbReference type="SUPFAM" id="SSF51206">
    <property type="entry name" value="cAMP-binding domain-like"/>
    <property type="match status" value="1"/>
</dbReference>
<keyword evidence="1" id="KW-0812">Transmembrane</keyword>
<dbReference type="InterPro" id="IPR000595">
    <property type="entry name" value="cNMP-bd_dom"/>
</dbReference>
<evidence type="ECO:0000256" key="1">
    <source>
        <dbReference type="SAM" id="Phobius"/>
    </source>
</evidence>
<keyword evidence="1" id="KW-0472">Membrane</keyword>
<name>A0A433JM98_9GAMM</name>
<dbReference type="RefSeq" id="WP_127032294.1">
    <property type="nucleotide sequence ID" value="NZ_RZGR01000002.1"/>
</dbReference>
<dbReference type="CDD" id="cd00038">
    <property type="entry name" value="CAP_ED"/>
    <property type="match status" value="1"/>
</dbReference>
<proteinExistence type="predicted"/>
<comment type="caution">
    <text evidence="3">The sequence shown here is derived from an EMBL/GenBank/DDBJ whole genome shotgun (WGS) entry which is preliminary data.</text>
</comment>
<dbReference type="Pfam" id="PF00027">
    <property type="entry name" value="cNMP_binding"/>
    <property type="match status" value="1"/>
</dbReference>
<keyword evidence="4" id="KW-1185">Reference proteome</keyword>
<gene>
    <name evidence="3" type="ORF">EKM59_00990</name>
</gene>
<evidence type="ECO:0000313" key="3">
    <source>
        <dbReference type="EMBL" id="RUQ91087.1"/>
    </source>
</evidence>
<dbReference type="SMART" id="SM00100">
    <property type="entry name" value="cNMP"/>
    <property type="match status" value="1"/>
</dbReference>
<dbReference type="OrthoDB" id="6154918at2"/>
<protein>
    <submittedName>
        <fullName evidence="3">Cyclic nucleotide-binding domain-containing protein</fullName>
    </submittedName>
</protein>
<dbReference type="EMBL" id="RZGR01000002">
    <property type="protein sequence ID" value="RUQ91087.1"/>
    <property type="molecule type" value="Genomic_DNA"/>
</dbReference>
<reference evidence="3 4" key="1">
    <citation type="submission" date="2018-12" db="EMBL/GenBank/DDBJ databases">
        <title>Legionella sp,whole genome shotgun sequence.</title>
        <authorList>
            <person name="Wu H."/>
        </authorList>
    </citation>
    <scope>NUCLEOTIDE SEQUENCE [LARGE SCALE GENOMIC DNA]</scope>
    <source>
        <strain evidence="4">km714</strain>
    </source>
</reference>
<dbReference type="PROSITE" id="PS50042">
    <property type="entry name" value="CNMP_BINDING_3"/>
    <property type="match status" value="1"/>
</dbReference>
<keyword evidence="1" id="KW-1133">Transmembrane helix</keyword>
<dbReference type="InterPro" id="IPR018490">
    <property type="entry name" value="cNMP-bd_dom_sf"/>
</dbReference>
<dbReference type="AlphaFoldDB" id="A0A433JM98"/>
<dbReference type="InterPro" id="IPR014710">
    <property type="entry name" value="RmlC-like_jellyroll"/>
</dbReference>